<proteinExistence type="predicted"/>
<reference evidence="2" key="1">
    <citation type="journal article" date="2013" name="Science">
        <title>The Amborella genome and the evolution of flowering plants.</title>
        <authorList>
            <consortium name="Amborella Genome Project"/>
        </authorList>
    </citation>
    <scope>NUCLEOTIDE SEQUENCE [LARGE SCALE GENOMIC DNA]</scope>
</reference>
<organism evidence="1 2">
    <name type="scientific">Amborella trichopoda</name>
    <dbReference type="NCBI Taxonomy" id="13333"/>
    <lineage>
        <taxon>Eukaryota</taxon>
        <taxon>Viridiplantae</taxon>
        <taxon>Streptophyta</taxon>
        <taxon>Embryophyta</taxon>
        <taxon>Tracheophyta</taxon>
        <taxon>Spermatophyta</taxon>
        <taxon>Magnoliopsida</taxon>
        <taxon>Amborellales</taxon>
        <taxon>Amborellaceae</taxon>
        <taxon>Amborella</taxon>
    </lineage>
</organism>
<evidence type="ECO:0000313" key="2">
    <source>
        <dbReference type="Proteomes" id="UP000017836"/>
    </source>
</evidence>
<dbReference type="EMBL" id="KI394095">
    <property type="protein sequence ID" value="ERN04955.1"/>
    <property type="molecule type" value="Genomic_DNA"/>
</dbReference>
<evidence type="ECO:0000313" key="1">
    <source>
        <dbReference type="EMBL" id="ERN04955.1"/>
    </source>
</evidence>
<dbReference type="HOGENOM" id="CLU_2500948_0_0_1"/>
<protein>
    <submittedName>
        <fullName evidence="1">Uncharacterized protein</fullName>
    </submittedName>
</protein>
<name>W1PD28_AMBTC</name>
<dbReference type="AlphaFoldDB" id="W1PD28"/>
<accession>W1PD28</accession>
<gene>
    <name evidence="1" type="ORF">AMTR_s00080p00151560</name>
</gene>
<sequence>MKWLDENEDNEYFKTKRTGGKERADFARTFRERKKHEKLGFFRCERENRVMIAKDWGKAERSAGKLESWEKSGTGRWRRWFAAMRL</sequence>
<dbReference type="Proteomes" id="UP000017836">
    <property type="component" value="Unassembled WGS sequence"/>
</dbReference>
<dbReference type="Gramene" id="ERN04955">
    <property type="protein sequence ID" value="ERN04955"/>
    <property type="gene ID" value="AMTR_s00080p00151560"/>
</dbReference>
<keyword evidence="2" id="KW-1185">Reference proteome</keyword>